<keyword evidence="2" id="KW-1185">Reference proteome</keyword>
<comment type="caution">
    <text evidence="1">The sequence shown here is derived from an EMBL/GenBank/DDBJ whole genome shotgun (WGS) entry which is preliminary data.</text>
</comment>
<organism evidence="1 2">
    <name type="scientific">Adiantum capillus-veneris</name>
    <name type="common">Maidenhair fern</name>
    <dbReference type="NCBI Taxonomy" id="13818"/>
    <lineage>
        <taxon>Eukaryota</taxon>
        <taxon>Viridiplantae</taxon>
        <taxon>Streptophyta</taxon>
        <taxon>Embryophyta</taxon>
        <taxon>Tracheophyta</taxon>
        <taxon>Polypodiopsida</taxon>
        <taxon>Polypodiidae</taxon>
        <taxon>Polypodiales</taxon>
        <taxon>Pteridineae</taxon>
        <taxon>Pteridaceae</taxon>
        <taxon>Vittarioideae</taxon>
        <taxon>Adiantum</taxon>
    </lineage>
</organism>
<dbReference type="EMBL" id="JABFUD020000023">
    <property type="protein sequence ID" value="KAI5061271.1"/>
    <property type="molecule type" value="Genomic_DNA"/>
</dbReference>
<gene>
    <name evidence="1" type="ORF">GOP47_0023776</name>
</gene>
<evidence type="ECO:0000313" key="2">
    <source>
        <dbReference type="Proteomes" id="UP000886520"/>
    </source>
</evidence>
<dbReference type="AlphaFoldDB" id="A0A9D4Z690"/>
<dbReference type="Proteomes" id="UP000886520">
    <property type="component" value="Chromosome 23"/>
</dbReference>
<accession>A0A9D4Z690</accession>
<protein>
    <submittedName>
        <fullName evidence="1">Uncharacterized protein</fullName>
    </submittedName>
</protein>
<proteinExistence type="predicted"/>
<reference evidence="1" key="1">
    <citation type="submission" date="2021-01" db="EMBL/GenBank/DDBJ databases">
        <title>Adiantum capillus-veneris genome.</title>
        <authorList>
            <person name="Fang Y."/>
            <person name="Liao Q."/>
        </authorList>
    </citation>
    <scope>NUCLEOTIDE SEQUENCE</scope>
    <source>
        <strain evidence="1">H3</strain>
        <tissue evidence="1">Leaf</tissue>
    </source>
</reference>
<evidence type="ECO:0000313" key="1">
    <source>
        <dbReference type="EMBL" id="KAI5061271.1"/>
    </source>
</evidence>
<sequence>MHRQTWFARKASLFLGISKSKLSSWMQDFMEAPGRGFTVPWARSDALSRCPLRAYYFLRDDHTSFTDLLGFMVIILLNRIVQIQTYLSAVDENNKNDFIEIEVASAFRISIL</sequence>
<name>A0A9D4Z690_ADICA</name>